<dbReference type="SUPFAM" id="SSF55681">
    <property type="entry name" value="Class II aaRS and biotin synthetases"/>
    <property type="match status" value="1"/>
</dbReference>
<dbReference type="EC" id="6.3.4.15" evidence="5"/>
<keyword evidence="2" id="KW-0547">Nucleotide-binding</keyword>
<dbReference type="PROSITE" id="PS51733">
    <property type="entry name" value="BPL_LPL_CATALYTIC"/>
    <property type="match status" value="1"/>
</dbReference>
<evidence type="ECO:0000256" key="2">
    <source>
        <dbReference type="ARBA" id="ARBA00022741"/>
    </source>
</evidence>
<dbReference type="InterPro" id="IPR008988">
    <property type="entry name" value="Transcriptional_repressor_C"/>
</dbReference>
<evidence type="ECO:0000259" key="7">
    <source>
        <dbReference type="PROSITE" id="PS51733"/>
    </source>
</evidence>
<dbReference type="EMBL" id="CDRZ01000135">
    <property type="protein sequence ID" value="CEO88609.1"/>
    <property type="molecule type" value="Genomic_DNA"/>
</dbReference>
<dbReference type="Pfam" id="PF03099">
    <property type="entry name" value="BPL_LplA_LipB"/>
    <property type="match status" value="1"/>
</dbReference>
<evidence type="ECO:0000313" key="8">
    <source>
        <dbReference type="EMBL" id="CEO88609.1"/>
    </source>
</evidence>
<dbReference type="Gene3D" id="3.30.930.10">
    <property type="entry name" value="Bira Bifunctional Protein, Domain 2"/>
    <property type="match status" value="1"/>
</dbReference>
<dbReference type="GO" id="GO:0005737">
    <property type="term" value="C:cytoplasm"/>
    <property type="evidence" value="ECO:0007669"/>
    <property type="project" value="TreeGrafter"/>
</dbReference>
<evidence type="ECO:0000256" key="6">
    <source>
        <dbReference type="SAM" id="MobiDB-lite"/>
    </source>
</evidence>
<evidence type="ECO:0000256" key="5">
    <source>
        <dbReference type="ARBA" id="ARBA00024227"/>
    </source>
</evidence>
<dbReference type="RefSeq" id="WP_052835396.1">
    <property type="nucleotide sequence ID" value="NZ_CDRZ01000135.1"/>
</dbReference>
<gene>
    <name evidence="8" type="ORF">SSCH_220015</name>
</gene>
<keyword evidence="4" id="KW-0092">Biotin</keyword>
<feature type="domain" description="BPL/LPL catalytic" evidence="7">
    <location>
        <begin position="30"/>
        <end position="225"/>
    </location>
</feature>
<dbReference type="Proteomes" id="UP000046155">
    <property type="component" value="Unassembled WGS sequence"/>
</dbReference>
<sequence length="295" mass="32879">MDTLNTSERSGLKADQTGKTGKADKNDQAGETGNTRKACEDRKFAQEVFHFKKAGSTNQIALELARKGYPEGTLVVAEEQTAGRGRWQRSWHSSPGKSLLFSLILRPKILPVHFPQITLVAGASTARAVHRQTGIRIGIKWPNDLIFQGKKLCGILVEATGEANCLAKFLVLGIGINVNQERDDFPLHLQDTATSLRMIKGEEVPREPLLQGILETLEDDYEEYCRSGFALVRQYWLQYEDILGRKVRLLMGNKEIYGEAVSLAEDGALVLRLPQGEEIRCSAGEVVLCREDEQR</sequence>
<name>A0A0B7MDG0_9FIRM</name>
<reference evidence="9" key="1">
    <citation type="submission" date="2015-01" db="EMBL/GenBank/DDBJ databases">
        <authorList>
            <person name="Manzoor Shahid"/>
            <person name="Zubair Saima"/>
        </authorList>
    </citation>
    <scope>NUCLEOTIDE SEQUENCE [LARGE SCALE GENOMIC DNA]</scope>
    <source>
        <strain evidence="9">Sp3</strain>
    </source>
</reference>
<dbReference type="PANTHER" id="PTHR12835:SF5">
    <property type="entry name" value="BIOTIN--PROTEIN LIGASE"/>
    <property type="match status" value="1"/>
</dbReference>
<keyword evidence="1 8" id="KW-0436">Ligase</keyword>
<dbReference type="PANTHER" id="PTHR12835">
    <property type="entry name" value="BIOTIN PROTEIN LIGASE"/>
    <property type="match status" value="1"/>
</dbReference>
<dbReference type="Pfam" id="PF02237">
    <property type="entry name" value="BPL_C"/>
    <property type="match status" value="1"/>
</dbReference>
<evidence type="ECO:0000256" key="3">
    <source>
        <dbReference type="ARBA" id="ARBA00022840"/>
    </source>
</evidence>
<dbReference type="OrthoDB" id="9807064at2"/>
<organism evidence="8 9">
    <name type="scientific">Syntrophaceticus schinkii</name>
    <dbReference type="NCBI Taxonomy" id="499207"/>
    <lineage>
        <taxon>Bacteria</taxon>
        <taxon>Bacillati</taxon>
        <taxon>Bacillota</taxon>
        <taxon>Clostridia</taxon>
        <taxon>Thermoanaerobacterales</taxon>
        <taxon>Thermoanaerobacterales Family III. Incertae Sedis</taxon>
        <taxon>Syntrophaceticus</taxon>
    </lineage>
</organism>
<protein>
    <recommendedName>
        <fullName evidence="5">biotin--[biotin carboxyl-carrier protein] ligase</fullName>
        <ecNumber evidence="5">6.3.4.15</ecNumber>
    </recommendedName>
</protein>
<dbReference type="GO" id="GO:0016740">
    <property type="term" value="F:transferase activity"/>
    <property type="evidence" value="ECO:0007669"/>
    <property type="project" value="UniProtKB-ARBA"/>
</dbReference>
<proteinExistence type="predicted"/>
<keyword evidence="9" id="KW-1185">Reference proteome</keyword>
<feature type="region of interest" description="Disordered" evidence="6">
    <location>
        <begin position="1"/>
        <end position="38"/>
    </location>
</feature>
<dbReference type="GO" id="GO:0004077">
    <property type="term" value="F:biotin--[biotin carboxyl-carrier protein] ligase activity"/>
    <property type="evidence" value="ECO:0007669"/>
    <property type="project" value="UniProtKB-EC"/>
</dbReference>
<dbReference type="AlphaFoldDB" id="A0A0B7MDG0"/>
<dbReference type="Gene3D" id="2.30.30.100">
    <property type="match status" value="1"/>
</dbReference>
<keyword evidence="3" id="KW-0067">ATP-binding</keyword>
<accession>A0A0B7MDG0</accession>
<dbReference type="GO" id="GO:0005524">
    <property type="term" value="F:ATP binding"/>
    <property type="evidence" value="ECO:0007669"/>
    <property type="project" value="UniProtKB-KW"/>
</dbReference>
<dbReference type="InterPro" id="IPR004408">
    <property type="entry name" value="Biotin_CoA_COase_ligase"/>
</dbReference>
<dbReference type="InterPro" id="IPR004143">
    <property type="entry name" value="BPL_LPL_catalytic"/>
</dbReference>
<dbReference type="CDD" id="cd16442">
    <property type="entry name" value="BPL"/>
    <property type="match status" value="1"/>
</dbReference>
<dbReference type="SUPFAM" id="SSF50037">
    <property type="entry name" value="C-terminal domain of transcriptional repressors"/>
    <property type="match status" value="1"/>
</dbReference>
<dbReference type="GO" id="GO:0009249">
    <property type="term" value="P:protein lipoylation"/>
    <property type="evidence" value="ECO:0007669"/>
    <property type="project" value="UniProtKB-ARBA"/>
</dbReference>
<evidence type="ECO:0000313" key="9">
    <source>
        <dbReference type="Proteomes" id="UP000046155"/>
    </source>
</evidence>
<evidence type="ECO:0000256" key="4">
    <source>
        <dbReference type="ARBA" id="ARBA00023267"/>
    </source>
</evidence>
<dbReference type="InterPro" id="IPR045864">
    <property type="entry name" value="aa-tRNA-synth_II/BPL/LPL"/>
</dbReference>
<dbReference type="NCBIfam" id="TIGR00121">
    <property type="entry name" value="birA_ligase"/>
    <property type="match status" value="1"/>
</dbReference>
<evidence type="ECO:0000256" key="1">
    <source>
        <dbReference type="ARBA" id="ARBA00022598"/>
    </source>
</evidence>
<dbReference type="InterPro" id="IPR003142">
    <property type="entry name" value="BPL_C"/>
</dbReference>